<evidence type="ECO:0000313" key="2">
    <source>
        <dbReference type="Proteomes" id="UP001152747"/>
    </source>
</evidence>
<dbReference type="OrthoDB" id="5795430at2759"/>
<organism evidence="1 2">
    <name type="scientific">Caenorhabditis angaria</name>
    <dbReference type="NCBI Taxonomy" id="860376"/>
    <lineage>
        <taxon>Eukaryota</taxon>
        <taxon>Metazoa</taxon>
        <taxon>Ecdysozoa</taxon>
        <taxon>Nematoda</taxon>
        <taxon>Chromadorea</taxon>
        <taxon>Rhabditida</taxon>
        <taxon>Rhabditina</taxon>
        <taxon>Rhabditomorpha</taxon>
        <taxon>Rhabditoidea</taxon>
        <taxon>Rhabditidae</taxon>
        <taxon>Peloderinae</taxon>
        <taxon>Caenorhabditis</taxon>
    </lineage>
</organism>
<dbReference type="EMBL" id="CANHGI010000002">
    <property type="protein sequence ID" value="CAI5440620.1"/>
    <property type="molecule type" value="Genomic_DNA"/>
</dbReference>
<dbReference type="AlphaFoldDB" id="A0A9P1MXR0"/>
<dbReference type="Proteomes" id="UP001152747">
    <property type="component" value="Unassembled WGS sequence"/>
</dbReference>
<reference evidence="1" key="1">
    <citation type="submission" date="2022-11" db="EMBL/GenBank/DDBJ databases">
        <authorList>
            <person name="Kikuchi T."/>
        </authorList>
    </citation>
    <scope>NUCLEOTIDE SEQUENCE</scope>
    <source>
        <strain evidence="1">PS1010</strain>
    </source>
</reference>
<accession>A0A9P1MXR0</accession>
<evidence type="ECO:0008006" key="3">
    <source>
        <dbReference type="Google" id="ProtNLM"/>
    </source>
</evidence>
<dbReference type="SUPFAM" id="SSF103657">
    <property type="entry name" value="BAR/IMD domain-like"/>
    <property type="match status" value="1"/>
</dbReference>
<sequence>MFGRLKQKVKEKTGRAQATQLPDDVSQISEFYKGFPNRLKHLASGFNDLDSMLKAKHRHEMAEALSWVSEANKELDVKGCVEFHKKRAMQEGELMGKISMETEKLKSYQNQECKQHSQAVSNLNKWRLNMDSANGAFESNQSDQNKLKVDNATREYEEACNRIRELYKNIPSEEETHQKIVTTLCQNIAAHYKN</sequence>
<gene>
    <name evidence="1" type="ORF">CAMP_LOCUS3257</name>
</gene>
<protein>
    <recommendedName>
        <fullName evidence="3">BAR domain-containing protein</fullName>
    </recommendedName>
</protein>
<dbReference type="Gene3D" id="1.20.1270.60">
    <property type="entry name" value="Arfaptin homology (AH) domain/BAR domain"/>
    <property type="match status" value="1"/>
</dbReference>
<name>A0A9P1MXR0_9PELO</name>
<proteinExistence type="predicted"/>
<evidence type="ECO:0000313" key="1">
    <source>
        <dbReference type="EMBL" id="CAI5440620.1"/>
    </source>
</evidence>
<dbReference type="InterPro" id="IPR027267">
    <property type="entry name" value="AH/BAR_dom_sf"/>
</dbReference>
<keyword evidence="2" id="KW-1185">Reference proteome</keyword>
<comment type="caution">
    <text evidence="1">The sequence shown here is derived from an EMBL/GenBank/DDBJ whole genome shotgun (WGS) entry which is preliminary data.</text>
</comment>